<gene>
    <name evidence="5" type="ORF">MNOR_LOCUS13963</name>
</gene>
<comment type="caution">
    <text evidence="5">The sequence shown here is derived from an EMBL/GenBank/DDBJ whole genome shotgun (WGS) entry which is preliminary data.</text>
</comment>
<evidence type="ECO:0000256" key="1">
    <source>
        <dbReference type="ARBA" id="ARBA00022980"/>
    </source>
</evidence>
<dbReference type="GO" id="GO:0005840">
    <property type="term" value="C:ribosome"/>
    <property type="evidence" value="ECO:0007669"/>
    <property type="project" value="UniProtKB-KW"/>
</dbReference>
<reference evidence="5 6" key="1">
    <citation type="submission" date="2024-05" db="EMBL/GenBank/DDBJ databases">
        <authorList>
            <person name="Wallberg A."/>
        </authorList>
    </citation>
    <scope>NUCLEOTIDE SEQUENCE [LARGE SCALE GENOMIC DNA]</scope>
</reference>
<proteinExistence type="predicted"/>
<evidence type="ECO:0000313" key="5">
    <source>
        <dbReference type="EMBL" id="CAL4090118.1"/>
    </source>
</evidence>
<dbReference type="InterPro" id="IPR012678">
    <property type="entry name" value="Ribosomal_uL23/eL15/eS24_sf"/>
</dbReference>
<dbReference type="EMBL" id="CAXKWB010008207">
    <property type="protein sequence ID" value="CAL4090118.1"/>
    <property type="molecule type" value="Genomic_DNA"/>
</dbReference>
<feature type="compositionally biased region" description="Basic and acidic residues" evidence="3">
    <location>
        <begin position="72"/>
        <end position="86"/>
    </location>
</feature>
<dbReference type="GO" id="GO:1990904">
    <property type="term" value="C:ribonucleoprotein complex"/>
    <property type="evidence" value="ECO:0007669"/>
    <property type="project" value="UniProtKB-KW"/>
</dbReference>
<name>A0AAV2QPK7_MEGNR</name>
<dbReference type="GO" id="GO:0006412">
    <property type="term" value="P:translation"/>
    <property type="evidence" value="ECO:0007669"/>
    <property type="project" value="InterPro"/>
</dbReference>
<protein>
    <recommendedName>
        <fullName evidence="7">Secreted protein</fullName>
    </recommendedName>
</protein>
<accession>A0AAV2QPK7</accession>
<dbReference type="Gene3D" id="3.30.70.3370">
    <property type="match status" value="1"/>
</dbReference>
<keyword evidence="2" id="KW-0687">Ribonucleoprotein</keyword>
<evidence type="ECO:0000256" key="4">
    <source>
        <dbReference type="SAM" id="SignalP"/>
    </source>
</evidence>
<feature type="signal peptide" evidence="4">
    <location>
        <begin position="1"/>
        <end position="22"/>
    </location>
</feature>
<sequence length="144" mass="16148">MGTMKIYHVLEVLIVLMALTSTFDVVTSEMISLSDFRPAFGGGKTKQRAPVYDILVNAKKIDTKYHPDIHPERLKKEQSTTEEKKNSSKTINCHPRMLSNGRIGGVNTRTPAAAFKVQTTFFRNHEDVARYCSSYCTDGSDVCI</sequence>
<dbReference type="SUPFAM" id="SSF54189">
    <property type="entry name" value="Ribosomal proteins S24e, L23 and L15e"/>
    <property type="match status" value="1"/>
</dbReference>
<evidence type="ECO:0000256" key="3">
    <source>
        <dbReference type="SAM" id="MobiDB-lite"/>
    </source>
</evidence>
<keyword evidence="6" id="KW-1185">Reference proteome</keyword>
<evidence type="ECO:0000313" key="6">
    <source>
        <dbReference type="Proteomes" id="UP001497623"/>
    </source>
</evidence>
<keyword evidence="4" id="KW-0732">Signal</keyword>
<keyword evidence="1" id="KW-0689">Ribosomal protein</keyword>
<dbReference type="Proteomes" id="UP001497623">
    <property type="component" value="Unassembled WGS sequence"/>
</dbReference>
<organism evidence="5 6">
    <name type="scientific">Meganyctiphanes norvegica</name>
    <name type="common">Northern krill</name>
    <name type="synonym">Thysanopoda norvegica</name>
    <dbReference type="NCBI Taxonomy" id="48144"/>
    <lineage>
        <taxon>Eukaryota</taxon>
        <taxon>Metazoa</taxon>
        <taxon>Ecdysozoa</taxon>
        <taxon>Arthropoda</taxon>
        <taxon>Crustacea</taxon>
        <taxon>Multicrustacea</taxon>
        <taxon>Malacostraca</taxon>
        <taxon>Eumalacostraca</taxon>
        <taxon>Eucarida</taxon>
        <taxon>Euphausiacea</taxon>
        <taxon>Euphausiidae</taxon>
        <taxon>Meganyctiphanes</taxon>
    </lineage>
</organism>
<feature type="region of interest" description="Disordered" evidence="3">
    <location>
        <begin position="72"/>
        <end position="93"/>
    </location>
</feature>
<feature type="chain" id="PRO_5043539476" description="Secreted protein" evidence="4">
    <location>
        <begin position="23"/>
        <end position="144"/>
    </location>
</feature>
<evidence type="ECO:0008006" key="7">
    <source>
        <dbReference type="Google" id="ProtNLM"/>
    </source>
</evidence>
<dbReference type="InterPro" id="IPR053709">
    <property type="entry name" value="eRP_eS24_sf"/>
</dbReference>
<evidence type="ECO:0000256" key="2">
    <source>
        <dbReference type="ARBA" id="ARBA00023274"/>
    </source>
</evidence>
<dbReference type="AlphaFoldDB" id="A0AAV2QPK7"/>
<dbReference type="GO" id="GO:0003735">
    <property type="term" value="F:structural constituent of ribosome"/>
    <property type="evidence" value="ECO:0007669"/>
    <property type="project" value="InterPro"/>
</dbReference>